<protein>
    <submittedName>
        <fullName evidence="2">Uncharacterized protein</fullName>
    </submittedName>
</protein>
<feature type="compositionally biased region" description="Basic residues" evidence="1">
    <location>
        <begin position="698"/>
        <end position="713"/>
    </location>
</feature>
<feature type="region of interest" description="Disordered" evidence="1">
    <location>
        <begin position="342"/>
        <end position="369"/>
    </location>
</feature>
<evidence type="ECO:0000313" key="2">
    <source>
        <dbReference type="EMBL" id="EUC57667.1"/>
    </source>
</evidence>
<dbReference type="EMBL" id="JATN01000322">
    <property type="protein sequence ID" value="EUC57667.1"/>
    <property type="molecule type" value="Genomic_DNA"/>
</dbReference>
<sequence>MSDTHKPKKAPVLPVRVPKEPSRLRYVSSESTQPPAIAQSTLALASTRPRLLAGAFGTTSSRLVTPNLQTDKAARLDLDGVHVLDKDNLEEEMEIDDSGHKAGKPGNSSGNDEMEGDVGSGSEGDEEDTGAEDGQDRTLSPPPLRRKMPVVPKFKDQDALDAHIARIQAHFNKKKLLGRKGGEPKVEKGKPKVETGLMKAESGTVETEGGEMKAEGESQPTTQANGAKQKALRRTKGAHSLKVMLSLTGLTRAKEAAKIEPLHDKYNNPVYLDDNGLLVPNFGQSFDVNYAAWGEKYASAVANPTHMDASDREVLQAVSVNEFRDILRLGAFATMKDVWKANQGGKGEEREKKKNATSRHGQRKATKAENRMQALIKSDLPMDEFRFLADPGFQSPSHSDPENDKRLEIWDPCFRSDEAQKLLLSLDQAHHSHKKRAGKPRYTTTEYVRSNVPVPALTKTEGKIPLWVVQEEWLKNNPSLEKESRKNIDYKKSQMPHADKVKQYLHTYEADAREYVKNQESAPELDEAPSGSASVPIGLLAPASTLFHPCPPASATMLAPLHVEYGSNSNQGPLHMHVKPTHAYGQFPLQQHVQFAPGQLLPDLTYLQHAPVPGTQYGHLHHPETPQMVSGSHPGHMLGQAGAHGDEWGVSRPWIGPEMDPSVLHYPPRIPSHMSEPPLPIQGPPADKSPQASQSDPKRRRSARNMPKAKKVTIPKAKQASEGEHLEEVTDEKDGDESPAPELPRARKRKVKK</sequence>
<dbReference type="OrthoDB" id="3266549at2759"/>
<accession>X8J6W5</accession>
<feature type="compositionally biased region" description="Acidic residues" evidence="1">
    <location>
        <begin position="729"/>
        <end position="739"/>
    </location>
</feature>
<feature type="region of interest" description="Disordered" evidence="1">
    <location>
        <begin position="87"/>
        <end position="151"/>
    </location>
</feature>
<feature type="region of interest" description="Disordered" evidence="1">
    <location>
        <begin position="665"/>
        <end position="753"/>
    </location>
</feature>
<gene>
    <name evidence="2" type="ORF">RSOL_228300</name>
</gene>
<proteinExistence type="predicted"/>
<feature type="compositionally biased region" description="Basic residues" evidence="1">
    <location>
        <begin position="355"/>
        <end position="365"/>
    </location>
</feature>
<evidence type="ECO:0000313" key="3">
    <source>
        <dbReference type="Proteomes" id="UP000030108"/>
    </source>
</evidence>
<feature type="non-terminal residue" evidence="2">
    <location>
        <position position="753"/>
    </location>
</feature>
<comment type="caution">
    <text evidence="2">The sequence shown here is derived from an EMBL/GenBank/DDBJ whole genome shotgun (WGS) entry which is preliminary data.</text>
</comment>
<organism evidence="2 3">
    <name type="scientific">Rhizoctonia solani AG-3 Rhs1AP</name>
    <dbReference type="NCBI Taxonomy" id="1086054"/>
    <lineage>
        <taxon>Eukaryota</taxon>
        <taxon>Fungi</taxon>
        <taxon>Dikarya</taxon>
        <taxon>Basidiomycota</taxon>
        <taxon>Agaricomycotina</taxon>
        <taxon>Agaricomycetes</taxon>
        <taxon>Cantharellales</taxon>
        <taxon>Ceratobasidiaceae</taxon>
        <taxon>Rhizoctonia</taxon>
    </lineage>
</organism>
<reference evidence="3" key="1">
    <citation type="journal article" date="2014" name="Genome Announc.">
        <title>Draft genome sequence of the plant-pathogenic soil fungus Rhizoctonia solani anastomosis group 3 strain Rhs1AP.</title>
        <authorList>
            <person name="Cubeta M.A."/>
            <person name="Thomas E."/>
            <person name="Dean R.A."/>
            <person name="Jabaji S."/>
            <person name="Neate S.M."/>
            <person name="Tavantzis S."/>
            <person name="Toda T."/>
            <person name="Vilgalys R."/>
            <person name="Bharathan N."/>
            <person name="Fedorova-Abrams N."/>
            <person name="Pakala S.B."/>
            <person name="Pakala S.M."/>
            <person name="Zafar N."/>
            <person name="Joardar V."/>
            <person name="Losada L."/>
            <person name="Nierman W.C."/>
        </authorList>
    </citation>
    <scope>NUCLEOTIDE SEQUENCE [LARGE SCALE GENOMIC DNA]</scope>
    <source>
        <strain evidence="3">AG-3</strain>
    </source>
</reference>
<feature type="compositionally biased region" description="Basic and acidic residues" evidence="1">
    <location>
        <begin position="719"/>
        <end position="728"/>
    </location>
</feature>
<feature type="compositionally biased region" description="Acidic residues" evidence="1">
    <location>
        <begin position="123"/>
        <end position="133"/>
    </location>
</feature>
<dbReference type="AlphaFoldDB" id="X8J6W5"/>
<dbReference type="Proteomes" id="UP000030108">
    <property type="component" value="Unassembled WGS sequence"/>
</dbReference>
<feature type="region of interest" description="Disordered" evidence="1">
    <location>
        <begin position="201"/>
        <end position="235"/>
    </location>
</feature>
<evidence type="ECO:0000256" key="1">
    <source>
        <dbReference type="SAM" id="MobiDB-lite"/>
    </source>
</evidence>
<name>X8J6W5_9AGAM</name>